<dbReference type="GO" id="GO:0005886">
    <property type="term" value="C:plasma membrane"/>
    <property type="evidence" value="ECO:0007669"/>
    <property type="project" value="TreeGrafter"/>
</dbReference>
<evidence type="ECO:0000256" key="4">
    <source>
        <dbReference type="ARBA" id="ARBA00023004"/>
    </source>
</evidence>
<dbReference type="InterPro" id="IPR017896">
    <property type="entry name" value="4Fe4S_Fe-S-bd"/>
</dbReference>
<evidence type="ECO:0000259" key="6">
    <source>
        <dbReference type="Pfam" id="PF02754"/>
    </source>
</evidence>
<feature type="domain" description="4Fe-4S ferredoxin-type" evidence="7">
    <location>
        <begin position="6"/>
        <end position="56"/>
    </location>
</feature>
<dbReference type="Gene3D" id="1.10.1060.10">
    <property type="entry name" value="Alpha-helical ferredoxin"/>
    <property type="match status" value="1"/>
</dbReference>
<reference evidence="8 9" key="1">
    <citation type="journal article" date="2023" name="Int. J. Syst. Evol. Microbiol.">
        <title>Terrisporobacter hibernicus sp. nov., isolated from bovine faeces in Northern Ireland.</title>
        <authorList>
            <person name="Mitchell M."/>
            <person name="Nguyen S.V."/>
            <person name="Connor M."/>
            <person name="Fairley D.J."/>
            <person name="Donoghue O."/>
            <person name="Marshall H."/>
            <person name="Koolman L."/>
            <person name="McMullan G."/>
            <person name="Schaffer K.E."/>
            <person name="McGrath J.W."/>
            <person name="Fanning S."/>
        </authorList>
    </citation>
    <scope>NUCLEOTIDE SEQUENCE [LARGE SCALE GENOMIC DNA]</scope>
    <source>
        <strain evidence="8 9">MCA3</strain>
    </source>
</reference>
<evidence type="ECO:0000256" key="1">
    <source>
        <dbReference type="ARBA" id="ARBA00022485"/>
    </source>
</evidence>
<evidence type="ECO:0000259" key="7">
    <source>
        <dbReference type="Pfam" id="PF13183"/>
    </source>
</evidence>
<keyword evidence="4" id="KW-0408">Iron</keyword>
<dbReference type="GO" id="GO:0016491">
    <property type="term" value="F:oxidoreductase activity"/>
    <property type="evidence" value="ECO:0007669"/>
    <property type="project" value="UniProtKB-KW"/>
</dbReference>
<dbReference type="AlphaFoldDB" id="A0AAX2ZL59"/>
<feature type="domain" description="Cysteine-rich" evidence="6">
    <location>
        <begin position="106"/>
        <end position="182"/>
    </location>
</feature>
<dbReference type="InterPro" id="IPR051460">
    <property type="entry name" value="HdrC_iron-sulfur_subunit"/>
</dbReference>
<dbReference type="GO" id="GO:0051539">
    <property type="term" value="F:4 iron, 4 sulfur cluster binding"/>
    <property type="evidence" value="ECO:0007669"/>
    <property type="project" value="UniProtKB-KW"/>
</dbReference>
<sequence length="326" mass="37638">MMKNKAQDCIHCKLCTKNCDFLKKYNMDLQGFSKRQELAYHCFLCGKCKSVCPKDIDGKEIALSMRKEMVKNNNNAIMDKDYKMLLKEKNPYIFANYKNSNKKSVLFPGCNFVSFFPKTGKVLIDELKKYDIGVIFDCCQKPIEELGLQDDANKNLQSLRNKIKEENIEEVIVVCPNCYYFLNEKLDINVITIYEKLKELNLGQSIKEETLPIYYPCPDREEKLFFNTIRPFLEGEIKNSFKDTQCCGLGGCASSKESEISTKFAKSVSLAGEEKLFTYCASCVGNFRRKGFLNSYHLLPLVLNVEEEIPLGMKSLFNRAMFKFRK</sequence>
<gene>
    <name evidence="8" type="ORF">JW646_02970</name>
</gene>
<dbReference type="InterPro" id="IPR004017">
    <property type="entry name" value="Cys_rich_dom"/>
</dbReference>
<dbReference type="PROSITE" id="PS00198">
    <property type="entry name" value="4FE4S_FER_1"/>
    <property type="match status" value="1"/>
</dbReference>
<organism evidence="8 9">
    <name type="scientific">Terrisporobacter hibernicus</name>
    <dbReference type="NCBI Taxonomy" id="2813371"/>
    <lineage>
        <taxon>Bacteria</taxon>
        <taxon>Bacillati</taxon>
        <taxon>Bacillota</taxon>
        <taxon>Clostridia</taxon>
        <taxon>Peptostreptococcales</taxon>
        <taxon>Peptostreptococcaceae</taxon>
        <taxon>Terrisporobacter</taxon>
    </lineage>
</organism>
<dbReference type="EMBL" id="CP081135">
    <property type="protein sequence ID" value="UEL49726.1"/>
    <property type="molecule type" value="Genomic_DNA"/>
</dbReference>
<name>A0AAX2ZL59_9FIRM</name>
<dbReference type="InterPro" id="IPR017900">
    <property type="entry name" value="4Fe4S_Fe_S_CS"/>
</dbReference>
<protein>
    <submittedName>
        <fullName evidence="8">(Fe-S)-binding protein</fullName>
    </submittedName>
</protein>
<dbReference type="PANTHER" id="PTHR43255">
    <property type="entry name" value="IRON-SULFUR-BINDING OXIDOREDUCTASE FADF-RELATED-RELATED"/>
    <property type="match status" value="1"/>
</dbReference>
<dbReference type="GO" id="GO:0046872">
    <property type="term" value="F:metal ion binding"/>
    <property type="evidence" value="ECO:0007669"/>
    <property type="project" value="UniProtKB-KW"/>
</dbReference>
<keyword evidence="9" id="KW-1185">Reference proteome</keyword>
<keyword evidence="5" id="KW-0411">Iron-sulfur</keyword>
<keyword evidence="3" id="KW-0560">Oxidoreductase</keyword>
<dbReference type="KEGG" id="tem:JW646_02970"/>
<dbReference type="PANTHER" id="PTHR43255:SF1">
    <property type="entry name" value="IRON-SULFUR-BINDING OXIDOREDUCTASE FADF-RELATED"/>
    <property type="match status" value="1"/>
</dbReference>
<evidence type="ECO:0000256" key="3">
    <source>
        <dbReference type="ARBA" id="ARBA00023002"/>
    </source>
</evidence>
<dbReference type="SUPFAM" id="SSF46548">
    <property type="entry name" value="alpha-helical ferredoxin"/>
    <property type="match status" value="1"/>
</dbReference>
<dbReference type="Pfam" id="PF13183">
    <property type="entry name" value="Fer4_8"/>
    <property type="match status" value="1"/>
</dbReference>
<proteinExistence type="predicted"/>
<evidence type="ECO:0000256" key="2">
    <source>
        <dbReference type="ARBA" id="ARBA00022723"/>
    </source>
</evidence>
<keyword evidence="1" id="KW-0004">4Fe-4S</keyword>
<dbReference type="Proteomes" id="UP001198983">
    <property type="component" value="Chromosome"/>
</dbReference>
<dbReference type="InterPro" id="IPR009051">
    <property type="entry name" value="Helical_ferredxn"/>
</dbReference>
<accession>A0AAX2ZL59</accession>
<dbReference type="Pfam" id="PF02754">
    <property type="entry name" value="CCG"/>
    <property type="match status" value="2"/>
</dbReference>
<feature type="domain" description="Cysteine-rich" evidence="6">
    <location>
        <begin position="237"/>
        <end position="287"/>
    </location>
</feature>
<evidence type="ECO:0000313" key="8">
    <source>
        <dbReference type="EMBL" id="UEL49726.1"/>
    </source>
</evidence>
<evidence type="ECO:0000313" key="9">
    <source>
        <dbReference type="Proteomes" id="UP001198983"/>
    </source>
</evidence>
<keyword evidence="2" id="KW-0479">Metal-binding</keyword>
<evidence type="ECO:0000256" key="5">
    <source>
        <dbReference type="ARBA" id="ARBA00023014"/>
    </source>
</evidence>